<dbReference type="EMBL" id="MCAQ01000030">
    <property type="protein sequence ID" value="RKF30153.1"/>
    <property type="molecule type" value="Genomic_DNA"/>
</dbReference>
<organism evidence="2 3">
    <name type="scientific">Sphingobacterium siyangense</name>
    <dbReference type="NCBI Taxonomy" id="459529"/>
    <lineage>
        <taxon>Bacteria</taxon>
        <taxon>Pseudomonadati</taxon>
        <taxon>Bacteroidota</taxon>
        <taxon>Sphingobacteriia</taxon>
        <taxon>Sphingobacteriales</taxon>
        <taxon>Sphingobacteriaceae</taxon>
        <taxon>Sphingobacterium</taxon>
    </lineage>
</organism>
<evidence type="ECO:0000313" key="2">
    <source>
        <dbReference type="EMBL" id="RKF30153.1"/>
    </source>
</evidence>
<evidence type="ECO:0000256" key="1">
    <source>
        <dbReference type="SAM" id="Coils"/>
    </source>
</evidence>
<accession>A0A420FAZ9</accession>
<feature type="coiled-coil region" evidence="1">
    <location>
        <begin position="181"/>
        <end position="208"/>
    </location>
</feature>
<protein>
    <submittedName>
        <fullName evidence="2">Uncharacterized protein</fullName>
    </submittedName>
</protein>
<reference evidence="2 3" key="1">
    <citation type="submission" date="2016-07" db="EMBL/GenBank/DDBJ databases">
        <title>Genome analysis of Sphingobacterium siyangense T12B17.</title>
        <authorList>
            <person name="Xu D."/>
            <person name="Su Y."/>
            <person name="Zheng S."/>
        </authorList>
    </citation>
    <scope>NUCLEOTIDE SEQUENCE [LARGE SCALE GENOMIC DNA]</scope>
    <source>
        <strain evidence="2 3">T12B17</strain>
    </source>
</reference>
<sequence>MKKIIKGIMAIVGLCVTADNVYSQDARILIGLDGPAYGVKILSKFPNGTGGFARGYSIANQDNSETYIQLGTFGNYFGGISNLTYSYIGREYNNTYMVFRPNGDIGIGTINPQEKLSVNGKIRAHEIKVETSNWPDYVFKTDYKLPSLTETEQFIKQHGHLPEVPKASEVEADGVSLGEMNKILLKKIEELTLQVIELNKKVDRQEERIKLK</sequence>
<keyword evidence="1" id="KW-0175">Coiled coil</keyword>
<gene>
    <name evidence="2" type="ORF">BCY89_20350</name>
</gene>
<dbReference type="Proteomes" id="UP000286402">
    <property type="component" value="Unassembled WGS sequence"/>
</dbReference>
<keyword evidence="3" id="KW-1185">Reference proteome</keyword>
<dbReference type="RefSeq" id="WP_120336681.1">
    <property type="nucleotide sequence ID" value="NZ_MCAQ01000030.1"/>
</dbReference>
<dbReference type="AlphaFoldDB" id="A0A420FAZ9"/>
<comment type="caution">
    <text evidence="2">The sequence shown here is derived from an EMBL/GenBank/DDBJ whole genome shotgun (WGS) entry which is preliminary data.</text>
</comment>
<proteinExistence type="predicted"/>
<evidence type="ECO:0000313" key="3">
    <source>
        <dbReference type="Proteomes" id="UP000286402"/>
    </source>
</evidence>
<name>A0A420FAZ9_9SPHI</name>